<keyword evidence="5 10" id="KW-0547">Nucleotide-binding</keyword>
<dbReference type="GO" id="GO:0005829">
    <property type="term" value="C:cytosol"/>
    <property type="evidence" value="ECO:0007669"/>
    <property type="project" value="TreeGrafter"/>
</dbReference>
<accession>A0A1H8DBJ3</accession>
<evidence type="ECO:0000259" key="11">
    <source>
        <dbReference type="Pfam" id="PF05746"/>
    </source>
</evidence>
<comment type="similarity">
    <text evidence="2 10">Belongs to the class-II aminoacyl-tRNA synthetase family.</text>
</comment>
<dbReference type="InterPro" id="IPR009080">
    <property type="entry name" value="tRNAsynth_Ia_anticodon-bd"/>
</dbReference>
<evidence type="ECO:0000256" key="3">
    <source>
        <dbReference type="ARBA" id="ARBA00022490"/>
    </source>
</evidence>
<dbReference type="EMBL" id="FOCQ01000005">
    <property type="protein sequence ID" value="SEN04741.1"/>
    <property type="molecule type" value="Genomic_DNA"/>
</dbReference>
<proteinExistence type="inferred from homology"/>
<dbReference type="OrthoDB" id="9775440at2"/>
<keyword evidence="3 10" id="KW-0963">Cytoplasm</keyword>
<dbReference type="PANTHER" id="PTHR30075">
    <property type="entry name" value="GLYCYL-TRNA SYNTHETASE"/>
    <property type="match status" value="1"/>
</dbReference>
<dbReference type="PRINTS" id="PR01045">
    <property type="entry name" value="TRNASYNTHGB"/>
</dbReference>
<dbReference type="SUPFAM" id="SSF109604">
    <property type="entry name" value="HD-domain/PDEase-like"/>
    <property type="match status" value="1"/>
</dbReference>
<evidence type="ECO:0000313" key="12">
    <source>
        <dbReference type="EMBL" id="SEN04741.1"/>
    </source>
</evidence>
<comment type="catalytic activity">
    <reaction evidence="9 10">
        <text>tRNA(Gly) + glycine + ATP = glycyl-tRNA(Gly) + AMP + diphosphate</text>
        <dbReference type="Rhea" id="RHEA:16013"/>
        <dbReference type="Rhea" id="RHEA-COMP:9664"/>
        <dbReference type="Rhea" id="RHEA-COMP:9683"/>
        <dbReference type="ChEBI" id="CHEBI:30616"/>
        <dbReference type="ChEBI" id="CHEBI:33019"/>
        <dbReference type="ChEBI" id="CHEBI:57305"/>
        <dbReference type="ChEBI" id="CHEBI:78442"/>
        <dbReference type="ChEBI" id="CHEBI:78522"/>
        <dbReference type="ChEBI" id="CHEBI:456215"/>
        <dbReference type="EC" id="6.1.1.14"/>
    </reaction>
</comment>
<evidence type="ECO:0000256" key="2">
    <source>
        <dbReference type="ARBA" id="ARBA00008226"/>
    </source>
</evidence>
<dbReference type="GO" id="GO:0004814">
    <property type="term" value="F:arginine-tRNA ligase activity"/>
    <property type="evidence" value="ECO:0007669"/>
    <property type="project" value="InterPro"/>
</dbReference>
<reference evidence="12 13" key="1">
    <citation type="submission" date="2016-10" db="EMBL/GenBank/DDBJ databases">
        <authorList>
            <person name="de Groot N.N."/>
        </authorList>
    </citation>
    <scope>NUCLEOTIDE SEQUENCE [LARGE SCALE GENOMIC DNA]</scope>
    <source>
        <strain evidence="12 13">DSM 46701</strain>
    </source>
</reference>
<comment type="subcellular location">
    <subcellularLocation>
        <location evidence="1 10">Cytoplasm</location>
    </subcellularLocation>
</comment>
<evidence type="ECO:0000256" key="10">
    <source>
        <dbReference type="HAMAP-Rule" id="MF_00255"/>
    </source>
</evidence>
<name>A0A1H8DBJ3_9BACL</name>
<keyword evidence="8 10" id="KW-0030">Aminoacyl-tRNA synthetase</keyword>
<dbReference type="InterPro" id="IPR008909">
    <property type="entry name" value="DALR_anticod-bd"/>
</dbReference>
<evidence type="ECO:0000256" key="1">
    <source>
        <dbReference type="ARBA" id="ARBA00004496"/>
    </source>
</evidence>
<dbReference type="GO" id="GO:0006426">
    <property type="term" value="P:glycyl-tRNA aminoacylation"/>
    <property type="evidence" value="ECO:0007669"/>
    <property type="project" value="UniProtKB-UniRule"/>
</dbReference>
<dbReference type="Pfam" id="PF02092">
    <property type="entry name" value="tRNA_synt_2f"/>
    <property type="match status" value="1"/>
</dbReference>
<organism evidence="12 13">
    <name type="scientific">Lihuaxuella thermophila</name>
    <dbReference type="NCBI Taxonomy" id="1173111"/>
    <lineage>
        <taxon>Bacteria</taxon>
        <taxon>Bacillati</taxon>
        <taxon>Bacillota</taxon>
        <taxon>Bacilli</taxon>
        <taxon>Bacillales</taxon>
        <taxon>Thermoactinomycetaceae</taxon>
        <taxon>Lihuaxuella</taxon>
    </lineage>
</organism>
<dbReference type="InterPro" id="IPR015944">
    <property type="entry name" value="Gly-tRNA-synth_bsu"/>
</dbReference>
<dbReference type="HAMAP" id="MF_00255">
    <property type="entry name" value="Gly_tRNA_synth_beta"/>
    <property type="match status" value="1"/>
</dbReference>
<dbReference type="SUPFAM" id="SSF47323">
    <property type="entry name" value="Anticodon-binding domain of a subclass of class I aminoacyl-tRNA synthetases"/>
    <property type="match status" value="1"/>
</dbReference>
<dbReference type="RefSeq" id="WP_089966696.1">
    <property type="nucleotide sequence ID" value="NZ_FOCQ01000005.1"/>
</dbReference>
<protein>
    <recommendedName>
        <fullName evidence="10">Glycine--tRNA ligase beta subunit</fullName>
        <ecNumber evidence="10">6.1.1.14</ecNumber>
    </recommendedName>
    <alternativeName>
        <fullName evidence="10">Glycyl-tRNA synthetase beta subunit</fullName>
        <shortName evidence="10">GlyRS</shortName>
    </alternativeName>
</protein>
<evidence type="ECO:0000256" key="5">
    <source>
        <dbReference type="ARBA" id="ARBA00022741"/>
    </source>
</evidence>
<dbReference type="Proteomes" id="UP000199695">
    <property type="component" value="Unassembled WGS sequence"/>
</dbReference>
<dbReference type="Pfam" id="PF05746">
    <property type="entry name" value="DALR_1"/>
    <property type="match status" value="1"/>
</dbReference>
<dbReference type="GO" id="GO:0004820">
    <property type="term" value="F:glycine-tRNA ligase activity"/>
    <property type="evidence" value="ECO:0007669"/>
    <property type="project" value="UniProtKB-UniRule"/>
</dbReference>
<evidence type="ECO:0000256" key="7">
    <source>
        <dbReference type="ARBA" id="ARBA00022917"/>
    </source>
</evidence>
<evidence type="ECO:0000256" key="8">
    <source>
        <dbReference type="ARBA" id="ARBA00023146"/>
    </source>
</evidence>
<feature type="domain" description="DALR anticodon binding" evidence="11">
    <location>
        <begin position="590"/>
        <end position="683"/>
    </location>
</feature>
<dbReference type="Gene3D" id="1.10.730.10">
    <property type="entry name" value="Isoleucyl-tRNA Synthetase, Domain 1"/>
    <property type="match status" value="1"/>
</dbReference>
<evidence type="ECO:0000313" key="13">
    <source>
        <dbReference type="Proteomes" id="UP000199695"/>
    </source>
</evidence>
<comment type="subunit">
    <text evidence="10">Tetramer of two alpha and two beta subunits.</text>
</comment>
<dbReference type="AlphaFoldDB" id="A0A1H8DBJ3"/>
<sequence length="695" mass="78192">MNRKDLLLEIGCEEIPARFVDSAAIQLGGKLAEWLSSHRISFQSYQLYATPRRLTVLVSGVAERQEDLSEEVKGPAARIARTPEGGWSKAAEGFARKQGVSVEQLVLKEFKGETYVFARIHQQGEKTVDQLRKGLPEVLEALHFPKTMRWGSGRTRFIRPVRWLVCLFGEEVVPVEWAGVTAGNKTRGHRFLGTETVISSPAHYVKQLKEQYVIVDVEERRKLISSQLRQLEEKNGWVIPVDLGLLAEVTHLVEYPTALSGTFEEEFLSLPKEVLITTMREHQRYFPVESKDGKLLPFFVTVRNGNEEGLAYVAKGNEKVLRARLADARFFYEEDLKLPIETAVKKLDQIVYQEELGSVGDRVRRIQRIALALGHQLGLDEEMMKKLERAAAICKFDLSTQMVGEFPELEGTMGREYALHAGESAEVAEAVYEHHLPRFAGDDVPQNPIGTLLSLADKMDTIASSFGIGIQPTGSQDPYGLRRRAAGIVQILLREESSNVSLSGLWQLALNQLEEAGLLKVPRDEVEKGLEQFFALRLKTVLQEEEIRYDVIDAVLASGIAHPSFLLKKARVLMDQLERESFKKEVEGFTRAANLAAKADDPVLNKERLTEPAERSLAQALQEATALFDRASANEDPLSMYHALAHMVPAIHSFFDQVMVMVEDPQVRNNRLALLKEITRLVKHYASFELIVFPS</sequence>
<dbReference type="InterPro" id="IPR006194">
    <property type="entry name" value="Gly-tRNA-synth_heterodimer"/>
</dbReference>
<dbReference type="GO" id="GO:0005524">
    <property type="term" value="F:ATP binding"/>
    <property type="evidence" value="ECO:0007669"/>
    <property type="project" value="UniProtKB-UniRule"/>
</dbReference>
<keyword evidence="13" id="KW-1185">Reference proteome</keyword>
<dbReference type="EC" id="6.1.1.14" evidence="10"/>
<keyword evidence="7 10" id="KW-0648">Protein biosynthesis</keyword>
<gene>
    <name evidence="10" type="primary">glyS</name>
    <name evidence="12" type="ORF">SAMN05444955_105102</name>
</gene>
<dbReference type="NCBIfam" id="TIGR00211">
    <property type="entry name" value="glyS"/>
    <property type="match status" value="1"/>
</dbReference>
<dbReference type="STRING" id="1173111.SAMN05444955_105102"/>
<dbReference type="PROSITE" id="PS50861">
    <property type="entry name" value="AA_TRNA_LIGASE_II_GLYAB"/>
    <property type="match status" value="1"/>
</dbReference>
<keyword evidence="6 10" id="KW-0067">ATP-binding</keyword>
<dbReference type="GO" id="GO:0006420">
    <property type="term" value="P:arginyl-tRNA aminoacylation"/>
    <property type="evidence" value="ECO:0007669"/>
    <property type="project" value="InterPro"/>
</dbReference>
<dbReference type="PANTHER" id="PTHR30075:SF2">
    <property type="entry name" value="GLYCINE--TRNA LIGASE, CHLOROPLASTIC_MITOCHONDRIAL 2"/>
    <property type="match status" value="1"/>
</dbReference>
<keyword evidence="4 10" id="KW-0436">Ligase</keyword>
<evidence type="ECO:0000256" key="4">
    <source>
        <dbReference type="ARBA" id="ARBA00022598"/>
    </source>
</evidence>
<evidence type="ECO:0000256" key="6">
    <source>
        <dbReference type="ARBA" id="ARBA00022840"/>
    </source>
</evidence>
<evidence type="ECO:0000256" key="9">
    <source>
        <dbReference type="ARBA" id="ARBA00047937"/>
    </source>
</evidence>